<feature type="repeat" description="ANK" evidence="8">
    <location>
        <begin position="121"/>
        <end position="153"/>
    </location>
</feature>
<feature type="transmembrane region" description="Helical" evidence="9">
    <location>
        <begin position="383"/>
        <end position="406"/>
    </location>
</feature>
<organism evidence="12 13">
    <name type="scientific">Zizania palustris</name>
    <name type="common">Northern wild rice</name>
    <dbReference type="NCBI Taxonomy" id="103762"/>
    <lineage>
        <taxon>Eukaryota</taxon>
        <taxon>Viridiplantae</taxon>
        <taxon>Streptophyta</taxon>
        <taxon>Embryophyta</taxon>
        <taxon>Tracheophyta</taxon>
        <taxon>Spermatophyta</taxon>
        <taxon>Magnoliopsida</taxon>
        <taxon>Liliopsida</taxon>
        <taxon>Poales</taxon>
        <taxon>Poaceae</taxon>
        <taxon>BOP clade</taxon>
        <taxon>Oryzoideae</taxon>
        <taxon>Oryzeae</taxon>
        <taxon>Zizaniinae</taxon>
        <taxon>Zizania</taxon>
    </lineage>
</organism>
<dbReference type="PROSITE" id="PS50297">
    <property type="entry name" value="ANK_REP_REGION"/>
    <property type="match status" value="3"/>
</dbReference>
<keyword evidence="9" id="KW-0808">Transferase</keyword>
<evidence type="ECO:0000256" key="6">
    <source>
        <dbReference type="ARBA" id="ARBA00023043"/>
    </source>
</evidence>
<sequence length="720" mass="78006">MMVLSLLSVQHGADVNAADHTGQTALHWSAVRGHIQVAELLLKEGAKVDAADLYGYQSTHVAAQYGQTSFLYHIVAKWNADADVPDNDGRSPLHWAAYKGFADSVRLLLFLGAYRGRQDKEGCTPLHWAAIRGNLESCTVLIQAGKKEDLMVQDNTGLTPAQLAADKNHRQVAFFLGNARRVYERGCGGNSYFGKLSKLGLAPLLWCIIIGLIFIYVHAVISGQYSTNMTLLFGLFSWLGIFLATAGLVMFYKCSRKDPGYIDKNIRDAQNQRDDEPLLKRGLDNPELLAGNWSQLCITCKIVRPVRSKHCSTCDRCVEQFDHHCPWVSNCIGKKNKWEFFMFLILEVSAMIITGVTAVIRIVEDPDSPASFGGWLNYSATNHPWVVSFVIMDFFLFFGVITLTVVQASQISRNLTTNEMANALRYSYLRGPGGRFRNPFDHGVRKNCSDFLLKGYNEDIERVEQTLQSDVELGMIQMTRGAVSQNGESMPVDVNGTDHGAQPQLLLAISSSGGGIGIVIENAEDMERHPDGGLIPYSLSSLVPSLEAVGRKHLILPTSCLEFCDTRARNARTAAAAAAVLLSSSGSGCAVAAADRCNLHRNEPGCVVGAHMQYLYLAGAPAVFGGEEEDGLFTSAMGATDRDAGSQQLEMAEGLRAGCRRRSHARPAAEGCRASGPVAEPCEASGPASESCEVGRGSSEPMTEPCEAWAEALGVGGGAP</sequence>
<evidence type="ECO:0000256" key="1">
    <source>
        <dbReference type="ARBA" id="ARBA00004141"/>
    </source>
</evidence>
<dbReference type="OrthoDB" id="331948at2759"/>
<keyword evidence="9" id="KW-0012">Acyltransferase</keyword>
<feature type="region of interest" description="Disordered" evidence="10">
    <location>
        <begin position="670"/>
        <end position="706"/>
    </location>
</feature>
<feature type="repeat" description="ANK" evidence="8">
    <location>
        <begin position="21"/>
        <end position="53"/>
    </location>
</feature>
<keyword evidence="3 9" id="KW-0812">Transmembrane</keyword>
<dbReference type="PROSITE" id="PS50088">
    <property type="entry name" value="ANK_REPEAT"/>
    <property type="match status" value="3"/>
</dbReference>
<feature type="transmembrane region" description="Helical" evidence="9">
    <location>
        <begin position="231"/>
        <end position="252"/>
    </location>
</feature>
<comment type="domain">
    <text evidence="9">The DHHC domain is required for palmitoyltransferase activity.</text>
</comment>
<evidence type="ECO:0000256" key="10">
    <source>
        <dbReference type="SAM" id="MobiDB-lite"/>
    </source>
</evidence>
<comment type="catalytic activity">
    <reaction evidence="9">
        <text>L-cysteinyl-[protein] + hexadecanoyl-CoA = S-hexadecanoyl-L-cysteinyl-[protein] + CoA</text>
        <dbReference type="Rhea" id="RHEA:36683"/>
        <dbReference type="Rhea" id="RHEA-COMP:10131"/>
        <dbReference type="Rhea" id="RHEA-COMP:11032"/>
        <dbReference type="ChEBI" id="CHEBI:29950"/>
        <dbReference type="ChEBI" id="CHEBI:57287"/>
        <dbReference type="ChEBI" id="CHEBI:57379"/>
        <dbReference type="ChEBI" id="CHEBI:74151"/>
        <dbReference type="EC" id="2.3.1.225"/>
    </reaction>
</comment>
<protein>
    <recommendedName>
        <fullName evidence="9">S-acyltransferase</fullName>
        <ecNumber evidence="9">2.3.1.225</ecNumber>
    </recommendedName>
    <alternativeName>
        <fullName evidence="9">Palmitoyltransferase</fullName>
    </alternativeName>
</protein>
<proteinExistence type="inferred from homology"/>
<dbReference type="GO" id="GO:0019706">
    <property type="term" value="F:protein-cysteine S-palmitoyltransferase activity"/>
    <property type="evidence" value="ECO:0007669"/>
    <property type="project" value="UniProtKB-EC"/>
</dbReference>
<comment type="subcellular location">
    <subcellularLocation>
        <location evidence="1">Membrane</location>
        <topology evidence="1">Multi-pass membrane protein</topology>
    </subcellularLocation>
</comment>
<evidence type="ECO:0000256" key="9">
    <source>
        <dbReference type="RuleBase" id="RU079119"/>
    </source>
</evidence>
<comment type="caution">
    <text evidence="12">The sequence shown here is derived from an EMBL/GenBank/DDBJ whole genome shotgun (WGS) entry which is preliminary data.</text>
</comment>
<keyword evidence="6 8" id="KW-0040">ANK repeat</keyword>
<evidence type="ECO:0000256" key="3">
    <source>
        <dbReference type="ARBA" id="ARBA00022692"/>
    </source>
</evidence>
<dbReference type="Pfam" id="PF01529">
    <property type="entry name" value="DHHC"/>
    <property type="match status" value="1"/>
</dbReference>
<evidence type="ECO:0000256" key="7">
    <source>
        <dbReference type="ARBA" id="ARBA00023136"/>
    </source>
</evidence>
<feature type="domain" description="Palmitoyltransferase DHHC" evidence="11">
    <location>
        <begin position="295"/>
        <end position="422"/>
    </location>
</feature>
<evidence type="ECO:0000256" key="4">
    <source>
        <dbReference type="ARBA" id="ARBA00022737"/>
    </source>
</evidence>
<feature type="transmembrane region" description="Helical" evidence="9">
    <location>
        <begin position="340"/>
        <end position="363"/>
    </location>
</feature>
<reference evidence="12" key="1">
    <citation type="journal article" date="2021" name="bioRxiv">
        <title>Whole Genome Assembly and Annotation of Northern Wild Rice, Zizania palustris L., Supports a Whole Genome Duplication in the Zizania Genus.</title>
        <authorList>
            <person name="Haas M."/>
            <person name="Kono T."/>
            <person name="Macchietto M."/>
            <person name="Millas R."/>
            <person name="McGilp L."/>
            <person name="Shao M."/>
            <person name="Duquette J."/>
            <person name="Hirsch C.N."/>
            <person name="Kimball J."/>
        </authorList>
    </citation>
    <scope>NUCLEOTIDE SEQUENCE</scope>
    <source>
        <tissue evidence="12">Fresh leaf tissue</tissue>
    </source>
</reference>
<keyword evidence="4" id="KW-0677">Repeat</keyword>
<dbReference type="FunFam" id="1.25.40.20:FF:000334">
    <property type="entry name" value="S-acyltransferase"/>
    <property type="match status" value="1"/>
</dbReference>
<keyword evidence="13" id="KW-1185">Reference proteome</keyword>
<reference evidence="12" key="2">
    <citation type="submission" date="2021-02" db="EMBL/GenBank/DDBJ databases">
        <authorList>
            <person name="Kimball J.A."/>
            <person name="Haas M.W."/>
            <person name="Macchietto M."/>
            <person name="Kono T."/>
            <person name="Duquette J."/>
            <person name="Shao M."/>
        </authorList>
    </citation>
    <scope>NUCLEOTIDE SEQUENCE</scope>
    <source>
        <tissue evidence="12">Fresh leaf tissue</tissue>
    </source>
</reference>
<dbReference type="PANTHER" id="PTHR24161:SF102">
    <property type="entry name" value="S-ACYLTRANSFERASE"/>
    <property type="match status" value="1"/>
</dbReference>
<gene>
    <name evidence="12" type="ORF">GUJ93_ZPchr0006g46383</name>
</gene>
<dbReference type="InterPro" id="IPR001594">
    <property type="entry name" value="Palmitoyltrfase_DHHC"/>
</dbReference>
<dbReference type="EMBL" id="JAAALK010000283">
    <property type="protein sequence ID" value="KAG8070055.1"/>
    <property type="molecule type" value="Genomic_DNA"/>
</dbReference>
<feature type="repeat" description="ANK" evidence="8">
    <location>
        <begin position="88"/>
        <end position="120"/>
    </location>
</feature>
<dbReference type="GO" id="GO:0000139">
    <property type="term" value="C:Golgi membrane"/>
    <property type="evidence" value="ECO:0007669"/>
    <property type="project" value="TreeGrafter"/>
</dbReference>
<keyword evidence="5 9" id="KW-1133">Transmembrane helix</keyword>
<evidence type="ECO:0000256" key="5">
    <source>
        <dbReference type="ARBA" id="ARBA00022989"/>
    </source>
</evidence>
<dbReference type="PROSITE" id="PS50216">
    <property type="entry name" value="DHHC"/>
    <property type="match status" value="1"/>
</dbReference>
<dbReference type="Pfam" id="PF12796">
    <property type="entry name" value="Ank_2"/>
    <property type="match status" value="2"/>
</dbReference>
<name>A0A8J5S7S5_ZIZPA</name>
<evidence type="ECO:0000259" key="11">
    <source>
        <dbReference type="Pfam" id="PF01529"/>
    </source>
</evidence>
<evidence type="ECO:0000313" key="12">
    <source>
        <dbReference type="EMBL" id="KAG8070055.1"/>
    </source>
</evidence>
<dbReference type="Proteomes" id="UP000729402">
    <property type="component" value="Unassembled WGS sequence"/>
</dbReference>
<dbReference type="AlphaFoldDB" id="A0A8J5S7S5"/>
<dbReference type="PANTHER" id="PTHR24161">
    <property type="entry name" value="ANK_REP_REGION DOMAIN-CONTAINING PROTEIN-RELATED"/>
    <property type="match status" value="1"/>
</dbReference>
<dbReference type="SMART" id="SM00248">
    <property type="entry name" value="ANK"/>
    <property type="match status" value="4"/>
</dbReference>
<feature type="transmembrane region" description="Helical" evidence="9">
    <location>
        <begin position="199"/>
        <end position="219"/>
    </location>
</feature>
<comment type="similarity">
    <text evidence="2 9">Belongs to the DHHC palmitoyltransferase family.</text>
</comment>
<dbReference type="EC" id="2.3.1.225" evidence="9"/>
<accession>A0A8J5S7S5</accession>
<evidence type="ECO:0000256" key="8">
    <source>
        <dbReference type="PROSITE-ProRule" id="PRU00023"/>
    </source>
</evidence>
<dbReference type="InterPro" id="IPR002110">
    <property type="entry name" value="Ankyrin_rpt"/>
</dbReference>
<keyword evidence="7 9" id="KW-0472">Membrane</keyword>
<evidence type="ECO:0000313" key="13">
    <source>
        <dbReference type="Proteomes" id="UP000729402"/>
    </source>
</evidence>
<evidence type="ECO:0000256" key="2">
    <source>
        <dbReference type="ARBA" id="ARBA00008574"/>
    </source>
</evidence>